<feature type="transmembrane region" description="Helical" evidence="7">
    <location>
        <begin position="21"/>
        <end position="39"/>
    </location>
</feature>
<evidence type="ECO:0000256" key="2">
    <source>
        <dbReference type="ARBA" id="ARBA00012438"/>
    </source>
</evidence>
<keyword evidence="6" id="KW-0902">Two-component regulatory system</keyword>
<feature type="transmembrane region" description="Helical" evidence="7">
    <location>
        <begin position="80"/>
        <end position="101"/>
    </location>
</feature>
<dbReference type="CDD" id="cd00075">
    <property type="entry name" value="HATPase"/>
    <property type="match status" value="1"/>
</dbReference>
<protein>
    <recommendedName>
        <fullName evidence="2">histidine kinase</fullName>
        <ecNumber evidence="2">2.7.13.3</ecNumber>
    </recommendedName>
</protein>
<dbReference type="SUPFAM" id="SSF55874">
    <property type="entry name" value="ATPase domain of HSP90 chaperone/DNA topoisomerase II/histidine kinase"/>
    <property type="match status" value="1"/>
</dbReference>
<keyword evidence="4" id="KW-0808">Transferase</keyword>
<comment type="catalytic activity">
    <reaction evidence="1">
        <text>ATP + protein L-histidine = ADP + protein N-phospho-L-histidine.</text>
        <dbReference type="EC" id="2.7.13.3"/>
    </reaction>
</comment>
<dbReference type="EC" id="2.7.13.3" evidence="2"/>
<keyword evidence="5" id="KW-0418">Kinase</keyword>
<feature type="transmembrane region" description="Helical" evidence="7">
    <location>
        <begin position="45"/>
        <end position="68"/>
    </location>
</feature>
<feature type="transmembrane region" description="Helical" evidence="7">
    <location>
        <begin position="140"/>
        <end position="163"/>
    </location>
</feature>
<feature type="transmembrane region" description="Helical" evidence="7">
    <location>
        <begin position="107"/>
        <end position="128"/>
    </location>
</feature>
<name>A0ABP9N6P0_9PSEU</name>
<dbReference type="SMART" id="SM00387">
    <property type="entry name" value="HATPase_c"/>
    <property type="match status" value="1"/>
</dbReference>
<dbReference type="PROSITE" id="PS50109">
    <property type="entry name" value="HIS_KIN"/>
    <property type="match status" value="1"/>
</dbReference>
<organism evidence="9 10">
    <name type="scientific">Pseudonocardia adelaidensis</name>
    <dbReference type="NCBI Taxonomy" id="648754"/>
    <lineage>
        <taxon>Bacteria</taxon>
        <taxon>Bacillati</taxon>
        <taxon>Actinomycetota</taxon>
        <taxon>Actinomycetes</taxon>
        <taxon>Pseudonocardiales</taxon>
        <taxon>Pseudonocardiaceae</taxon>
        <taxon>Pseudonocardia</taxon>
    </lineage>
</organism>
<evidence type="ECO:0000256" key="7">
    <source>
        <dbReference type="SAM" id="Phobius"/>
    </source>
</evidence>
<dbReference type="PANTHER" id="PTHR44936:SF9">
    <property type="entry name" value="SENSOR PROTEIN CREC"/>
    <property type="match status" value="1"/>
</dbReference>
<dbReference type="PRINTS" id="PR00344">
    <property type="entry name" value="BCTRLSENSOR"/>
</dbReference>
<evidence type="ECO:0000256" key="5">
    <source>
        <dbReference type="ARBA" id="ARBA00022777"/>
    </source>
</evidence>
<keyword evidence="7" id="KW-1133">Transmembrane helix</keyword>
<evidence type="ECO:0000313" key="9">
    <source>
        <dbReference type="EMBL" id="GAA5110866.1"/>
    </source>
</evidence>
<dbReference type="InterPro" id="IPR005467">
    <property type="entry name" value="His_kinase_dom"/>
</dbReference>
<evidence type="ECO:0000256" key="1">
    <source>
        <dbReference type="ARBA" id="ARBA00000085"/>
    </source>
</evidence>
<feature type="domain" description="Histidine kinase" evidence="8">
    <location>
        <begin position="275"/>
        <end position="480"/>
    </location>
</feature>
<proteinExistence type="predicted"/>
<evidence type="ECO:0000313" key="10">
    <source>
        <dbReference type="Proteomes" id="UP001500804"/>
    </source>
</evidence>
<dbReference type="PANTHER" id="PTHR44936">
    <property type="entry name" value="SENSOR PROTEIN CREC"/>
    <property type="match status" value="1"/>
</dbReference>
<accession>A0ABP9N6P0</accession>
<evidence type="ECO:0000256" key="6">
    <source>
        <dbReference type="ARBA" id="ARBA00023012"/>
    </source>
</evidence>
<evidence type="ECO:0000259" key="8">
    <source>
        <dbReference type="PROSITE" id="PS50109"/>
    </source>
</evidence>
<gene>
    <name evidence="9" type="ORF">GCM10023320_03110</name>
</gene>
<dbReference type="Proteomes" id="UP001500804">
    <property type="component" value="Unassembled WGS sequence"/>
</dbReference>
<reference evidence="10" key="1">
    <citation type="journal article" date="2019" name="Int. J. Syst. Evol. Microbiol.">
        <title>The Global Catalogue of Microorganisms (GCM) 10K type strain sequencing project: providing services to taxonomists for standard genome sequencing and annotation.</title>
        <authorList>
            <consortium name="The Broad Institute Genomics Platform"/>
            <consortium name="The Broad Institute Genome Sequencing Center for Infectious Disease"/>
            <person name="Wu L."/>
            <person name="Ma J."/>
        </authorList>
    </citation>
    <scope>NUCLEOTIDE SEQUENCE [LARGE SCALE GENOMIC DNA]</scope>
    <source>
        <strain evidence="10">JCM 18302</strain>
    </source>
</reference>
<keyword evidence="7" id="KW-0472">Membrane</keyword>
<sequence>MPSQRVRARLFKTRWTHVVRDVTIIGTVLAVAVLVYPPWGGRWPTGFDLVTAVVTAAGCAIAGMLAVLAARLKNDRRTGWLSMVLGCYSLFAMPAATLGLVEPVPALSAVRLLVHTLVVVLLSIAMVAPRPPTGGWQVGSAVLGASVLVVGVAVWGASFPAALSSVIANDPLVRVLDGLWAGLGLLIAVLAARRGDRPSWWIGLGIAVLGAAHLGSPTAGVGELAFPDVRLVGLALVLLGTSRLVHGVLERLEEERATQEEELRLADIRMVRTAERDHELRSGLAGLAGATRLLRTVPEPERHDLDTVLLGTIVAKELSRLDELLQAPVGPARGALPTCYTVEPVLAGLVALRRSSGMHLDLRVEPGLWARGSSTVLAEVVTNLLSNVAEHAPGSPVCVSATDQGDEVELRIRDFGPGVAPGRERAVFERGVRDERSDGLGLGLHVSRTLVASENGSIAIDPPAPDSPGCTVVIRLPAASASERPAVTALTNAS</sequence>
<dbReference type="InterPro" id="IPR036890">
    <property type="entry name" value="HATPase_C_sf"/>
</dbReference>
<dbReference type="InterPro" id="IPR004358">
    <property type="entry name" value="Sig_transdc_His_kin-like_C"/>
</dbReference>
<feature type="transmembrane region" description="Helical" evidence="7">
    <location>
        <begin position="175"/>
        <end position="192"/>
    </location>
</feature>
<keyword evidence="10" id="KW-1185">Reference proteome</keyword>
<dbReference type="Gene3D" id="3.30.565.10">
    <property type="entry name" value="Histidine kinase-like ATPase, C-terminal domain"/>
    <property type="match status" value="1"/>
</dbReference>
<dbReference type="EMBL" id="BAABJO010000001">
    <property type="protein sequence ID" value="GAA5110866.1"/>
    <property type="molecule type" value="Genomic_DNA"/>
</dbReference>
<evidence type="ECO:0000256" key="3">
    <source>
        <dbReference type="ARBA" id="ARBA00022553"/>
    </source>
</evidence>
<dbReference type="InterPro" id="IPR003594">
    <property type="entry name" value="HATPase_dom"/>
</dbReference>
<evidence type="ECO:0000256" key="4">
    <source>
        <dbReference type="ARBA" id="ARBA00022679"/>
    </source>
</evidence>
<dbReference type="Pfam" id="PF02518">
    <property type="entry name" value="HATPase_c"/>
    <property type="match status" value="1"/>
</dbReference>
<keyword evidence="3" id="KW-0597">Phosphoprotein</keyword>
<feature type="transmembrane region" description="Helical" evidence="7">
    <location>
        <begin position="199"/>
        <end position="219"/>
    </location>
</feature>
<comment type="caution">
    <text evidence="9">The sequence shown here is derived from an EMBL/GenBank/DDBJ whole genome shotgun (WGS) entry which is preliminary data.</text>
</comment>
<dbReference type="InterPro" id="IPR050980">
    <property type="entry name" value="2C_sensor_his_kinase"/>
</dbReference>
<keyword evidence="7" id="KW-0812">Transmembrane</keyword>